<evidence type="ECO:0000313" key="3">
    <source>
        <dbReference type="Proteomes" id="UP000318416"/>
    </source>
</evidence>
<dbReference type="RefSeq" id="WP_145787486.1">
    <property type="nucleotide sequence ID" value="NZ_BAAABR010000004.1"/>
</dbReference>
<accession>A0A561EJI2</accession>
<sequence length="310" mass="34662">MSVQEDRSKSTAKEVNGKRQPFHITKEEDRQLRIKGDRLSPALVITQPSSFDEYARQLMVPPAIMDLARKAANIRLSAWEIEAMRKHLEPVGPVTADLPGNELGLLRRILLAKAADDKTHPPYIRVACTGRGVYDKWATEFDYVRDLGIEPGDAGSPVVLEIWPAQHYSPIHSHGHTTGIVYCLAGQLDVMAYDNLAWDAPKRGLVTLTPGQCAWLAGDKFAVHKVYCPMDGDNGPTGPQYMSDTSEFAASFHVYLNENELSMDSYTAADLGRDTFHYIDEIDHKKKEFTTYSDLSWNVLRKVLADTALD</sequence>
<dbReference type="OrthoDB" id="7059163at2"/>
<dbReference type="InterPro" id="IPR014710">
    <property type="entry name" value="RmlC-like_jellyroll"/>
</dbReference>
<dbReference type="EMBL" id="VIVR01000001">
    <property type="protein sequence ID" value="TWE15774.1"/>
    <property type="molecule type" value="Genomic_DNA"/>
</dbReference>
<protein>
    <recommendedName>
        <fullName evidence="4">Cysteine dioxygenase type I</fullName>
    </recommendedName>
</protein>
<dbReference type="InterPro" id="IPR011051">
    <property type="entry name" value="RmlC_Cupin_sf"/>
</dbReference>
<dbReference type="SUPFAM" id="SSF51182">
    <property type="entry name" value="RmlC-like cupins"/>
    <property type="match status" value="1"/>
</dbReference>
<feature type="compositionally biased region" description="Basic and acidic residues" evidence="1">
    <location>
        <begin position="1"/>
        <end position="17"/>
    </location>
</feature>
<evidence type="ECO:0008006" key="4">
    <source>
        <dbReference type="Google" id="ProtNLM"/>
    </source>
</evidence>
<dbReference type="AlphaFoldDB" id="A0A561EJI2"/>
<evidence type="ECO:0000313" key="2">
    <source>
        <dbReference type="EMBL" id="TWE15774.1"/>
    </source>
</evidence>
<dbReference type="Proteomes" id="UP000318416">
    <property type="component" value="Unassembled WGS sequence"/>
</dbReference>
<name>A0A561EJI2_9ACTN</name>
<evidence type="ECO:0000256" key="1">
    <source>
        <dbReference type="SAM" id="MobiDB-lite"/>
    </source>
</evidence>
<proteinExistence type="predicted"/>
<keyword evidence="3" id="KW-1185">Reference proteome</keyword>
<feature type="region of interest" description="Disordered" evidence="1">
    <location>
        <begin position="1"/>
        <end position="28"/>
    </location>
</feature>
<gene>
    <name evidence="2" type="ORF">FB465_0709</name>
</gene>
<organism evidence="2 3">
    <name type="scientific">Kitasatospora atroaurantiaca</name>
    <dbReference type="NCBI Taxonomy" id="285545"/>
    <lineage>
        <taxon>Bacteria</taxon>
        <taxon>Bacillati</taxon>
        <taxon>Actinomycetota</taxon>
        <taxon>Actinomycetes</taxon>
        <taxon>Kitasatosporales</taxon>
        <taxon>Streptomycetaceae</taxon>
        <taxon>Kitasatospora</taxon>
    </lineage>
</organism>
<reference evidence="2 3" key="1">
    <citation type="submission" date="2019-06" db="EMBL/GenBank/DDBJ databases">
        <title>Sequencing the genomes of 1000 actinobacteria strains.</title>
        <authorList>
            <person name="Klenk H.-P."/>
        </authorList>
    </citation>
    <scope>NUCLEOTIDE SEQUENCE [LARGE SCALE GENOMIC DNA]</scope>
    <source>
        <strain evidence="2 3">DSM 41649</strain>
    </source>
</reference>
<dbReference type="Gene3D" id="2.60.120.10">
    <property type="entry name" value="Jelly Rolls"/>
    <property type="match status" value="1"/>
</dbReference>
<comment type="caution">
    <text evidence="2">The sequence shown here is derived from an EMBL/GenBank/DDBJ whole genome shotgun (WGS) entry which is preliminary data.</text>
</comment>